<sequence>MTDSASPGNPESVNQTQVGCPQIRTAGEPDAEGLATMLTGLADHSLYFRFQTAIGRPPRPALLLRLLCPTGGAWVATRDDSIVGHAMWAWVANSAEPTAELAVVISEAEQRRGLGVRMLATAAAHAYDAGAKHFLFVVNAANDRVARMVRRRWPTAPVERDGPLLNFIVPADPQGRTTAAWTALPSRRAPDYRQPRAPTDAVASACR</sequence>
<evidence type="ECO:0000313" key="3">
    <source>
        <dbReference type="EMBL" id="GAA1658446.1"/>
    </source>
</evidence>
<evidence type="ECO:0000256" key="1">
    <source>
        <dbReference type="SAM" id="MobiDB-lite"/>
    </source>
</evidence>
<protein>
    <recommendedName>
        <fullName evidence="2">N-acetyltransferase domain-containing protein</fullName>
    </recommendedName>
</protein>
<dbReference type="Pfam" id="PF00583">
    <property type="entry name" value="Acetyltransf_1"/>
    <property type="match status" value="1"/>
</dbReference>
<feature type="domain" description="N-acetyltransferase" evidence="2">
    <location>
        <begin position="21"/>
        <end position="191"/>
    </location>
</feature>
<dbReference type="SUPFAM" id="SSF55729">
    <property type="entry name" value="Acyl-CoA N-acyltransferases (Nat)"/>
    <property type="match status" value="1"/>
</dbReference>
<dbReference type="Proteomes" id="UP001501319">
    <property type="component" value="Unassembled WGS sequence"/>
</dbReference>
<dbReference type="PROSITE" id="PS51186">
    <property type="entry name" value="GNAT"/>
    <property type="match status" value="1"/>
</dbReference>
<gene>
    <name evidence="3" type="ORF">GCM10009744_59620</name>
</gene>
<evidence type="ECO:0000259" key="2">
    <source>
        <dbReference type="PROSITE" id="PS51186"/>
    </source>
</evidence>
<reference evidence="3 4" key="1">
    <citation type="journal article" date="2019" name="Int. J. Syst. Evol. Microbiol.">
        <title>The Global Catalogue of Microorganisms (GCM) 10K type strain sequencing project: providing services to taxonomists for standard genome sequencing and annotation.</title>
        <authorList>
            <consortium name="The Broad Institute Genomics Platform"/>
            <consortium name="The Broad Institute Genome Sequencing Center for Infectious Disease"/>
            <person name="Wu L."/>
            <person name="Ma J."/>
        </authorList>
    </citation>
    <scope>NUCLEOTIDE SEQUENCE [LARGE SCALE GENOMIC DNA]</scope>
    <source>
        <strain evidence="3 4">JCM 14306</strain>
    </source>
</reference>
<proteinExistence type="predicted"/>
<dbReference type="InterPro" id="IPR016181">
    <property type="entry name" value="Acyl_CoA_acyltransferase"/>
</dbReference>
<feature type="region of interest" description="Disordered" evidence="1">
    <location>
        <begin position="187"/>
        <end position="207"/>
    </location>
</feature>
<organism evidence="3 4">
    <name type="scientific">Kribbella alba</name>
    <dbReference type="NCBI Taxonomy" id="190197"/>
    <lineage>
        <taxon>Bacteria</taxon>
        <taxon>Bacillati</taxon>
        <taxon>Actinomycetota</taxon>
        <taxon>Actinomycetes</taxon>
        <taxon>Propionibacteriales</taxon>
        <taxon>Kribbellaceae</taxon>
        <taxon>Kribbella</taxon>
    </lineage>
</organism>
<dbReference type="EMBL" id="BAAANE010000012">
    <property type="protein sequence ID" value="GAA1658446.1"/>
    <property type="molecule type" value="Genomic_DNA"/>
</dbReference>
<name>A0ABN2FSL6_9ACTN</name>
<keyword evidence="4" id="KW-1185">Reference proteome</keyword>
<comment type="caution">
    <text evidence="3">The sequence shown here is derived from an EMBL/GenBank/DDBJ whole genome shotgun (WGS) entry which is preliminary data.</text>
</comment>
<dbReference type="CDD" id="cd04301">
    <property type="entry name" value="NAT_SF"/>
    <property type="match status" value="1"/>
</dbReference>
<dbReference type="InterPro" id="IPR000182">
    <property type="entry name" value="GNAT_dom"/>
</dbReference>
<dbReference type="Gene3D" id="3.40.630.30">
    <property type="match status" value="1"/>
</dbReference>
<accession>A0ABN2FSL6</accession>
<evidence type="ECO:0000313" key="4">
    <source>
        <dbReference type="Proteomes" id="UP001501319"/>
    </source>
</evidence>
<feature type="compositionally biased region" description="Polar residues" evidence="1">
    <location>
        <begin position="1"/>
        <end position="19"/>
    </location>
</feature>
<feature type="region of interest" description="Disordered" evidence="1">
    <location>
        <begin position="1"/>
        <end position="22"/>
    </location>
</feature>